<accession>D3V864</accession>
<protein>
    <submittedName>
        <fullName evidence="2">Uncharacterized protein</fullName>
    </submittedName>
</protein>
<dbReference type="eggNOG" id="ENOG50335J7">
    <property type="taxonomic scope" value="Bacteria"/>
</dbReference>
<proteinExistence type="predicted"/>
<evidence type="ECO:0000313" key="2">
    <source>
        <dbReference type="EMBL" id="CBJ82026.1"/>
    </source>
</evidence>
<reference evidence="2 3" key="1">
    <citation type="journal article" date="2011" name="PLoS ONE">
        <title>The entomopathogenic bacterial endosymbionts xenorhabdus and photorhabdus: convergent lifestyles from divergent genomes.</title>
        <authorList>
            <person name="Chaston J.M."/>
            <person name="Suen G."/>
            <person name="Tucker S.L."/>
            <person name="Andersen A.W."/>
            <person name="Bhasin A."/>
            <person name="Bode E."/>
            <person name="Bode H.B."/>
            <person name="Brachmann A.O."/>
            <person name="Cowles C.E."/>
            <person name="Cowles K.N."/>
            <person name="Darby C."/>
            <person name="de Leon L."/>
            <person name="Drace K."/>
            <person name="Du Z."/>
            <person name="Givaudan A."/>
            <person name="Herbert Tran E.E."/>
            <person name="Jewell K.A."/>
            <person name="Knack J.J."/>
            <person name="Krasomil-Osterfeld K.C."/>
            <person name="Kukor R."/>
            <person name="Lanois A."/>
            <person name="Latreille P."/>
            <person name="Leimgruber N.K."/>
            <person name="Lipke C.M."/>
            <person name="Liu R."/>
            <person name="Lu X."/>
            <person name="Martens E.C."/>
            <person name="Marri P.R."/>
            <person name="Medigue C."/>
            <person name="Menard M.L."/>
            <person name="Miller N.M."/>
            <person name="Morales-Soto N."/>
            <person name="Norton S."/>
            <person name="Ogier J.C."/>
            <person name="Orchard S.S."/>
            <person name="Park D."/>
            <person name="Park Y."/>
            <person name="Qurollo B.A."/>
            <person name="Sugar D.R."/>
            <person name="Richards G.R."/>
            <person name="Rouy Z."/>
            <person name="Slominski B."/>
            <person name="Slominski K."/>
            <person name="Snyder H."/>
            <person name="Tjaden B.C."/>
            <person name="van der Hoeven R."/>
            <person name="Welch R.D."/>
            <person name="Wheeler C."/>
            <person name="Xiang B."/>
            <person name="Barbazuk B."/>
            <person name="Gaudriault S."/>
            <person name="Goodner B."/>
            <person name="Slater S.C."/>
            <person name="Forst S."/>
            <person name="Goldman B.S."/>
            <person name="Goodrich-Blair H."/>
        </authorList>
    </citation>
    <scope>NUCLEOTIDE SEQUENCE [LARGE SCALE GENOMIC DNA]</scope>
    <source>
        <strain evidence="2 3">SS-2004</strain>
    </source>
</reference>
<dbReference type="PROSITE" id="PS51257">
    <property type="entry name" value="PROKAR_LIPOPROTEIN"/>
    <property type="match status" value="1"/>
</dbReference>
<keyword evidence="1" id="KW-0472">Membrane</keyword>
<dbReference type="KEGG" id="xbo:XBJ1_2902"/>
<feature type="transmembrane region" description="Helical" evidence="1">
    <location>
        <begin position="56"/>
        <end position="76"/>
    </location>
</feature>
<dbReference type="HOGENOM" id="CLU_2409384_0_0_6"/>
<dbReference type="Proteomes" id="UP000002045">
    <property type="component" value="Chromosome"/>
</dbReference>
<gene>
    <name evidence="2" type="ordered locus">XBJ1_2902</name>
</gene>
<dbReference type="PATRIC" id="fig|406818.4.peg.2610"/>
<feature type="transmembrane region" description="Helical" evidence="1">
    <location>
        <begin position="12"/>
        <end position="36"/>
    </location>
</feature>
<name>D3V864_XENBS</name>
<dbReference type="EMBL" id="FN667741">
    <property type="protein sequence ID" value="CBJ82026.1"/>
    <property type="molecule type" value="Genomic_DNA"/>
</dbReference>
<keyword evidence="1" id="KW-0812">Transmembrane</keyword>
<dbReference type="AlphaFoldDB" id="D3V864"/>
<evidence type="ECO:0000256" key="1">
    <source>
        <dbReference type="SAM" id="Phobius"/>
    </source>
</evidence>
<evidence type="ECO:0000313" key="3">
    <source>
        <dbReference type="Proteomes" id="UP000002045"/>
    </source>
</evidence>
<sequence>MNFNTKVRIFTPIYLVIACALALPVIAFISDMIMGGVAIDLIKKEYTFYEFILFRWWLYTKLAAIGAVLGFVFWFIEYRKYRYHDELDKYFKR</sequence>
<organism evidence="2 3">
    <name type="scientific">Xenorhabdus bovienii (strain SS-2004)</name>
    <name type="common">Xenorhabdus nematophila subsp. bovienii</name>
    <dbReference type="NCBI Taxonomy" id="406818"/>
    <lineage>
        <taxon>Bacteria</taxon>
        <taxon>Pseudomonadati</taxon>
        <taxon>Pseudomonadota</taxon>
        <taxon>Gammaproteobacteria</taxon>
        <taxon>Enterobacterales</taxon>
        <taxon>Morganellaceae</taxon>
        <taxon>Xenorhabdus</taxon>
    </lineage>
</organism>
<dbReference type="RefSeq" id="WP_012989298.1">
    <property type="nucleotide sequence ID" value="NC_013892.1"/>
</dbReference>
<keyword evidence="1" id="KW-1133">Transmembrane helix</keyword>